<feature type="compositionally biased region" description="Pro residues" evidence="2">
    <location>
        <begin position="75"/>
        <end position="90"/>
    </location>
</feature>
<feature type="region of interest" description="Disordered" evidence="2">
    <location>
        <begin position="409"/>
        <end position="437"/>
    </location>
</feature>
<feature type="region of interest" description="Disordered" evidence="2">
    <location>
        <begin position="140"/>
        <end position="275"/>
    </location>
</feature>
<feature type="coiled-coil region" evidence="1">
    <location>
        <begin position="294"/>
        <end position="366"/>
    </location>
</feature>
<proteinExistence type="predicted"/>
<feature type="compositionally biased region" description="Basic residues" evidence="2">
    <location>
        <begin position="91"/>
        <end position="104"/>
    </location>
</feature>
<dbReference type="RefSeq" id="XP_008874744.1">
    <property type="nucleotide sequence ID" value="XM_008876522.1"/>
</dbReference>
<gene>
    <name evidence="3" type="ORF">H310_10214</name>
</gene>
<dbReference type="OrthoDB" id="79011at2759"/>
<accession>A0A024TS90</accession>
<dbReference type="VEuPathDB" id="FungiDB:H310_10214"/>
<evidence type="ECO:0000256" key="1">
    <source>
        <dbReference type="SAM" id="Coils"/>
    </source>
</evidence>
<dbReference type="AlphaFoldDB" id="A0A024TS90"/>
<name>A0A024TS90_9STRA</name>
<keyword evidence="1" id="KW-0175">Coiled coil</keyword>
<reference evidence="3" key="1">
    <citation type="submission" date="2013-12" db="EMBL/GenBank/DDBJ databases">
        <title>The Genome Sequence of Aphanomyces invadans NJM9701.</title>
        <authorList>
            <consortium name="The Broad Institute Genomics Platform"/>
            <person name="Russ C."/>
            <person name="Tyler B."/>
            <person name="van West P."/>
            <person name="Dieguez-Uribeondo J."/>
            <person name="Young S.K."/>
            <person name="Zeng Q."/>
            <person name="Gargeya S."/>
            <person name="Fitzgerald M."/>
            <person name="Abouelleil A."/>
            <person name="Alvarado L."/>
            <person name="Chapman S.B."/>
            <person name="Gainer-Dewar J."/>
            <person name="Goldberg J."/>
            <person name="Griggs A."/>
            <person name="Gujja S."/>
            <person name="Hansen M."/>
            <person name="Howarth C."/>
            <person name="Imamovic A."/>
            <person name="Ireland A."/>
            <person name="Larimer J."/>
            <person name="McCowan C."/>
            <person name="Murphy C."/>
            <person name="Pearson M."/>
            <person name="Poon T.W."/>
            <person name="Priest M."/>
            <person name="Roberts A."/>
            <person name="Saif S."/>
            <person name="Shea T."/>
            <person name="Sykes S."/>
            <person name="Wortman J."/>
            <person name="Nusbaum C."/>
            <person name="Birren B."/>
        </authorList>
    </citation>
    <scope>NUCLEOTIDE SEQUENCE [LARGE SCALE GENOMIC DNA]</scope>
    <source>
        <strain evidence="3">NJM9701</strain>
    </source>
</reference>
<feature type="compositionally biased region" description="Basic and acidic residues" evidence="2">
    <location>
        <begin position="140"/>
        <end position="166"/>
    </location>
</feature>
<sequence length="469" mass="52753">MDIVQRIGQYFAQHEQQMNDVMKQALERSQSLVPAAPPVKPPRVIQGAFFSSRQPSTTTKPSSPSSLYQSEDVPDPPSPVTAVRKPPPSRLKPKRKNSSKKKPIRPTPTTTPEKEASTITKLTTAQKLQEAWRLTCERAKKIQTDQEAKLKETQELERHEKARRDSQLQQIESARRQAFAKPRPPSPTVPPKQLNVAEIWCEPRRAERKPRPQRPTVALRPAKPSKIPDESCRLAQPHSQSSDPISSNNVPAGPLLHAHLNPVTKFGPPPSSTPYLDELEARKRAMLLEQGTAVSKVREQLEQQRLAAKRQAEKDSMCRRREAHNAALATTVAQLQVEKEHLEQSLRSLQTEEADLRRERHRLTMERRAARRTAAGSIKRLETPEAIQSWVQEERVRAAEAKLARDRAKLRVQRHTAHAGGHGGPETSDDDVDDLQVETTGWHLSPLSSPCFQKALFTYSSSSSSDDNN</sequence>
<organism evidence="3">
    <name type="scientific">Aphanomyces invadans</name>
    <dbReference type="NCBI Taxonomy" id="157072"/>
    <lineage>
        <taxon>Eukaryota</taxon>
        <taxon>Sar</taxon>
        <taxon>Stramenopiles</taxon>
        <taxon>Oomycota</taxon>
        <taxon>Saprolegniomycetes</taxon>
        <taxon>Saprolegniales</taxon>
        <taxon>Verrucalvaceae</taxon>
        <taxon>Aphanomyces</taxon>
    </lineage>
</organism>
<evidence type="ECO:0000256" key="2">
    <source>
        <dbReference type="SAM" id="MobiDB-lite"/>
    </source>
</evidence>
<evidence type="ECO:0000313" key="3">
    <source>
        <dbReference type="EMBL" id="ETV96481.1"/>
    </source>
</evidence>
<feature type="compositionally biased region" description="Low complexity" evidence="2">
    <location>
        <begin position="51"/>
        <end position="66"/>
    </location>
</feature>
<feature type="region of interest" description="Disordered" evidence="2">
    <location>
        <begin position="49"/>
        <end position="122"/>
    </location>
</feature>
<dbReference type="EMBL" id="KI913976">
    <property type="protein sequence ID" value="ETV96481.1"/>
    <property type="molecule type" value="Genomic_DNA"/>
</dbReference>
<dbReference type="GeneID" id="20087264"/>
<feature type="compositionally biased region" description="Acidic residues" evidence="2">
    <location>
        <begin position="427"/>
        <end position="436"/>
    </location>
</feature>
<protein>
    <submittedName>
        <fullName evidence="3">Uncharacterized protein</fullName>
    </submittedName>
</protein>
<feature type="compositionally biased region" description="Polar residues" evidence="2">
    <location>
        <begin position="237"/>
        <end position="250"/>
    </location>
</feature>